<sequence>MLFLIDASRANNEQKTGVEWYAYFVIQELKKIIPGDWQVILYSREKLKGELANLPPNWQEKVLSWPPRRLWTQVRLSLEMLRFNRHSDVVLFVPAHVLPLFCPIKTLITIHDLGGLRFPRGYSFFERFYSRFASRFALKRATIITPSNFVKEEIKYIFKKGKVETIYNGFDNISFKENLDKNLIENTKKKYGLRKKYFLTIGRLEEKKNTNGIIQSFNIFKKDNPNFQLLLLGKPGFGFARVKQEAENSPWKEDIIFPGWVEEKDVPYLMAGAEAFVFPSFYEGFGIPIVESFAVGTPVITSNLASMPEISHGAALLVNPYQPIEIATALEELIKDENLKREIILKGFIRAKDFSWKATAKGVFEVVLRLIK</sequence>
<dbReference type="Proteomes" id="UP000034837">
    <property type="component" value="Unassembled WGS sequence"/>
</dbReference>
<reference evidence="4 5" key="1">
    <citation type="journal article" date="2015" name="Nature">
        <title>rRNA introns, odd ribosomes, and small enigmatic genomes across a large radiation of phyla.</title>
        <authorList>
            <person name="Brown C.T."/>
            <person name="Hug L.A."/>
            <person name="Thomas B.C."/>
            <person name="Sharon I."/>
            <person name="Castelle C.J."/>
            <person name="Singh A."/>
            <person name="Wilkins M.J."/>
            <person name="Williams K.H."/>
            <person name="Banfield J.F."/>
        </authorList>
    </citation>
    <scope>NUCLEOTIDE SEQUENCE [LARGE SCALE GENOMIC DNA]</scope>
</reference>
<dbReference type="SUPFAM" id="SSF53756">
    <property type="entry name" value="UDP-Glycosyltransferase/glycogen phosphorylase"/>
    <property type="match status" value="1"/>
</dbReference>
<evidence type="ECO:0000259" key="3">
    <source>
        <dbReference type="Pfam" id="PF13439"/>
    </source>
</evidence>
<dbReference type="FunFam" id="3.40.50.2000:FF:000119">
    <property type="entry name" value="Glycosyl transferase group 1"/>
    <property type="match status" value="1"/>
</dbReference>
<proteinExistence type="predicted"/>
<dbReference type="InterPro" id="IPR028098">
    <property type="entry name" value="Glyco_trans_4-like_N"/>
</dbReference>
<gene>
    <name evidence="4" type="ORF">UV20_C0004G0058</name>
</gene>
<protein>
    <submittedName>
        <fullName evidence="4">Glycosyl transferase group 1</fullName>
    </submittedName>
</protein>
<dbReference type="AlphaFoldDB" id="A0A0G1A7D8"/>
<dbReference type="Pfam" id="PF13439">
    <property type="entry name" value="Glyco_transf_4"/>
    <property type="match status" value="1"/>
</dbReference>
<dbReference type="Gene3D" id="3.40.50.2000">
    <property type="entry name" value="Glycogen Phosphorylase B"/>
    <property type="match status" value="2"/>
</dbReference>
<feature type="domain" description="Glycosyltransferase subfamily 4-like N-terminal" evidence="3">
    <location>
        <begin position="17"/>
        <end position="171"/>
    </location>
</feature>
<evidence type="ECO:0000313" key="5">
    <source>
        <dbReference type="Proteomes" id="UP000034837"/>
    </source>
</evidence>
<evidence type="ECO:0000313" key="4">
    <source>
        <dbReference type="EMBL" id="KKS56962.1"/>
    </source>
</evidence>
<evidence type="ECO:0000259" key="2">
    <source>
        <dbReference type="Pfam" id="PF00534"/>
    </source>
</evidence>
<dbReference type="InterPro" id="IPR001296">
    <property type="entry name" value="Glyco_trans_1"/>
</dbReference>
<name>A0A0G1A7D8_9BACT</name>
<dbReference type="CDD" id="cd03809">
    <property type="entry name" value="GT4_MtfB-like"/>
    <property type="match status" value="1"/>
</dbReference>
<dbReference type="PANTHER" id="PTHR46401">
    <property type="entry name" value="GLYCOSYLTRANSFERASE WBBK-RELATED"/>
    <property type="match status" value="1"/>
</dbReference>
<comment type="caution">
    <text evidence="4">The sequence shown here is derived from an EMBL/GenBank/DDBJ whole genome shotgun (WGS) entry which is preliminary data.</text>
</comment>
<evidence type="ECO:0000256" key="1">
    <source>
        <dbReference type="ARBA" id="ARBA00022679"/>
    </source>
</evidence>
<dbReference type="PANTHER" id="PTHR46401:SF2">
    <property type="entry name" value="GLYCOSYLTRANSFERASE WBBK-RELATED"/>
    <property type="match status" value="1"/>
</dbReference>
<dbReference type="GO" id="GO:0016757">
    <property type="term" value="F:glycosyltransferase activity"/>
    <property type="evidence" value="ECO:0007669"/>
    <property type="project" value="InterPro"/>
</dbReference>
<dbReference type="EMBL" id="LCDO01000004">
    <property type="protein sequence ID" value="KKS56962.1"/>
    <property type="molecule type" value="Genomic_DNA"/>
</dbReference>
<keyword evidence="1 4" id="KW-0808">Transferase</keyword>
<feature type="domain" description="Glycosyl transferase family 1" evidence="2">
    <location>
        <begin position="187"/>
        <end position="344"/>
    </location>
</feature>
<dbReference type="Pfam" id="PF00534">
    <property type="entry name" value="Glycos_transf_1"/>
    <property type="match status" value="1"/>
</dbReference>
<accession>A0A0G1A7D8</accession>
<organism evidence="4 5">
    <name type="scientific">Candidatus Magasanikbacteria bacterium GW2011_GWA2_42_32</name>
    <dbReference type="NCBI Taxonomy" id="1619039"/>
    <lineage>
        <taxon>Bacteria</taxon>
        <taxon>Candidatus Magasanikiibacteriota</taxon>
    </lineage>
</organism>
<dbReference type="PATRIC" id="fig|1619039.3.peg.613"/>